<dbReference type="AlphaFoldDB" id="X0UDT8"/>
<reference evidence="1" key="1">
    <citation type="journal article" date="2014" name="Front. Microbiol.">
        <title>High frequency of phylogenetically diverse reductive dehalogenase-homologous genes in deep subseafloor sedimentary metagenomes.</title>
        <authorList>
            <person name="Kawai M."/>
            <person name="Futagami T."/>
            <person name="Toyoda A."/>
            <person name="Takaki Y."/>
            <person name="Nishi S."/>
            <person name="Hori S."/>
            <person name="Arai W."/>
            <person name="Tsubouchi T."/>
            <person name="Morono Y."/>
            <person name="Uchiyama I."/>
            <person name="Ito T."/>
            <person name="Fujiyama A."/>
            <person name="Inagaki F."/>
            <person name="Takami H."/>
        </authorList>
    </citation>
    <scope>NUCLEOTIDE SEQUENCE</scope>
    <source>
        <strain evidence="1">Expedition CK06-06</strain>
    </source>
</reference>
<sequence>FLEVEPRILVPVVLLTTPNEEPLEASRRRPVVICFAQQGKGDFLVKRAHELAALLARGVAVCLPDLRGTGETSPGADRSCVAEVTDISAQELKLGQTLVGSRLRDLRSVMRYLRARRDINPSRMGLWGDSFAPVNPQAFTDPPLRTSRSPHHAEPLGALLAILGAVYEQDVKAVVARGGLTGYAAVLEAAAFYVPHDAIVPGLLETGDLCDLAGALAPLALRLEAMVDGRNRSVGHKAVAEVFAPTRQAYATSADRLVLMAETRSDAGQWLAKALAD</sequence>
<evidence type="ECO:0000313" key="1">
    <source>
        <dbReference type="EMBL" id="GAF86650.1"/>
    </source>
</evidence>
<feature type="non-terminal residue" evidence="1">
    <location>
        <position position="277"/>
    </location>
</feature>
<feature type="non-terminal residue" evidence="1">
    <location>
        <position position="1"/>
    </location>
</feature>
<dbReference type="SUPFAM" id="SSF53474">
    <property type="entry name" value="alpha/beta-Hydrolases"/>
    <property type="match status" value="1"/>
</dbReference>
<evidence type="ECO:0008006" key="2">
    <source>
        <dbReference type="Google" id="ProtNLM"/>
    </source>
</evidence>
<organism evidence="1">
    <name type="scientific">marine sediment metagenome</name>
    <dbReference type="NCBI Taxonomy" id="412755"/>
    <lineage>
        <taxon>unclassified sequences</taxon>
        <taxon>metagenomes</taxon>
        <taxon>ecological metagenomes</taxon>
    </lineage>
</organism>
<dbReference type="InterPro" id="IPR029058">
    <property type="entry name" value="AB_hydrolase_fold"/>
</dbReference>
<dbReference type="EMBL" id="BARS01017669">
    <property type="protein sequence ID" value="GAF86650.1"/>
    <property type="molecule type" value="Genomic_DNA"/>
</dbReference>
<comment type="caution">
    <text evidence="1">The sequence shown here is derived from an EMBL/GenBank/DDBJ whole genome shotgun (WGS) entry which is preliminary data.</text>
</comment>
<proteinExistence type="predicted"/>
<accession>X0UDT8</accession>
<gene>
    <name evidence="1" type="ORF">S01H1_28866</name>
</gene>
<name>X0UDT8_9ZZZZ</name>
<protein>
    <recommendedName>
        <fullName evidence="2">Xaa-Pro dipeptidyl-peptidase-like domain-containing protein</fullName>
    </recommendedName>
</protein>
<dbReference type="Gene3D" id="3.40.50.1820">
    <property type="entry name" value="alpha/beta hydrolase"/>
    <property type="match status" value="2"/>
</dbReference>